<dbReference type="AlphaFoldDB" id="A0AAN1GR61"/>
<dbReference type="EMBL" id="CP010767">
    <property type="protein sequence ID" value="ATG43662.1"/>
    <property type="molecule type" value="Genomic_DNA"/>
</dbReference>
<name>A0AAN1GR61_9RHOB</name>
<sequence length="185" mass="19340">MADFAPMVLTNAGLAIQTQAQAGAALKFSRIAIGDGARPADFKVLDALVNEHQSTLPSEFEALDLGRARLRAVFNNRDLLAALEIRELGVFAIDPTDASEKLYSYTHAGAGYDTIPPGGGGTPVELVYDIHTLIGTAPNVSAILASNVYASADALADLETRSEAAVAALLALTAANTNERLKGIF</sequence>
<evidence type="ECO:0000313" key="2">
    <source>
        <dbReference type="Proteomes" id="UP000218606"/>
    </source>
</evidence>
<evidence type="ECO:0000313" key="1">
    <source>
        <dbReference type="EMBL" id="ATG43662.1"/>
    </source>
</evidence>
<gene>
    <name evidence="1" type="ORF">PhaeoP13_01725</name>
</gene>
<protein>
    <submittedName>
        <fullName evidence="1">Uncharacterized protein</fullName>
    </submittedName>
</protein>
<accession>A0AAN1GR61</accession>
<dbReference type="Proteomes" id="UP000218606">
    <property type="component" value="Chromosome"/>
</dbReference>
<organism evidence="1 2">
    <name type="scientific">Phaeobacter piscinae</name>
    <dbReference type="NCBI Taxonomy" id="1580596"/>
    <lineage>
        <taxon>Bacteria</taxon>
        <taxon>Pseudomonadati</taxon>
        <taxon>Pseudomonadota</taxon>
        <taxon>Alphaproteobacteria</taxon>
        <taxon>Rhodobacterales</taxon>
        <taxon>Roseobacteraceae</taxon>
        <taxon>Phaeobacter</taxon>
    </lineage>
</organism>
<dbReference type="RefSeq" id="WP_096871473.1">
    <property type="nucleotide sequence ID" value="NZ_CP010767.1"/>
</dbReference>
<proteinExistence type="predicted"/>
<reference evidence="1 2" key="1">
    <citation type="journal article" date="2017" name="Front. Microbiol.">
        <title>Phaeobacter piscinae sp. nov., a species of the Roseobacter group and potential aquaculture probiont.</title>
        <authorList>
            <person name="Sonnenschein E.C."/>
            <person name="Phippen C.B.W."/>
            <person name="Nielsen K.F."/>
            <person name="Mateiu R.V."/>
            <person name="Melchiorsen J."/>
            <person name="Gram L."/>
            <person name="Overmann J."/>
            <person name="Freese H.M."/>
        </authorList>
    </citation>
    <scope>NUCLEOTIDE SEQUENCE [LARGE SCALE GENOMIC DNA]</scope>
    <source>
        <strain evidence="1 2">P13</strain>
    </source>
</reference>